<comment type="caution">
    <text evidence="1">The sequence shown here is derived from an EMBL/GenBank/DDBJ whole genome shotgun (WGS) entry which is preliminary data.</text>
</comment>
<dbReference type="EMBL" id="JARIHO010000010">
    <property type="protein sequence ID" value="KAJ7354195.1"/>
    <property type="molecule type" value="Genomic_DNA"/>
</dbReference>
<accession>A0AAD7EY71</accession>
<reference evidence="1" key="1">
    <citation type="submission" date="2023-03" db="EMBL/GenBank/DDBJ databases">
        <title>Massive genome expansion in bonnet fungi (Mycena s.s.) driven by repeated elements and novel gene families across ecological guilds.</title>
        <authorList>
            <consortium name="Lawrence Berkeley National Laboratory"/>
            <person name="Harder C.B."/>
            <person name="Miyauchi S."/>
            <person name="Viragh M."/>
            <person name="Kuo A."/>
            <person name="Thoen E."/>
            <person name="Andreopoulos B."/>
            <person name="Lu D."/>
            <person name="Skrede I."/>
            <person name="Drula E."/>
            <person name="Henrissat B."/>
            <person name="Morin E."/>
            <person name="Kohler A."/>
            <person name="Barry K."/>
            <person name="LaButti K."/>
            <person name="Morin E."/>
            <person name="Salamov A."/>
            <person name="Lipzen A."/>
            <person name="Mereny Z."/>
            <person name="Hegedus B."/>
            <person name="Baldrian P."/>
            <person name="Stursova M."/>
            <person name="Weitz H."/>
            <person name="Taylor A."/>
            <person name="Grigoriev I.V."/>
            <person name="Nagy L.G."/>
            <person name="Martin F."/>
            <person name="Kauserud H."/>
        </authorList>
    </citation>
    <scope>NUCLEOTIDE SEQUENCE</scope>
    <source>
        <strain evidence="1">CBHHK002</strain>
    </source>
</reference>
<evidence type="ECO:0000313" key="1">
    <source>
        <dbReference type="EMBL" id="KAJ7354195.1"/>
    </source>
</evidence>
<keyword evidence="2" id="KW-1185">Reference proteome</keyword>
<dbReference type="Proteomes" id="UP001218218">
    <property type="component" value="Unassembled WGS sequence"/>
</dbReference>
<protein>
    <submittedName>
        <fullName evidence="1">Uncharacterized protein</fullName>
    </submittedName>
</protein>
<organism evidence="1 2">
    <name type="scientific">Mycena albidolilacea</name>
    <dbReference type="NCBI Taxonomy" id="1033008"/>
    <lineage>
        <taxon>Eukaryota</taxon>
        <taxon>Fungi</taxon>
        <taxon>Dikarya</taxon>
        <taxon>Basidiomycota</taxon>
        <taxon>Agaricomycotina</taxon>
        <taxon>Agaricomycetes</taxon>
        <taxon>Agaricomycetidae</taxon>
        <taxon>Agaricales</taxon>
        <taxon>Marasmiineae</taxon>
        <taxon>Mycenaceae</taxon>
        <taxon>Mycena</taxon>
    </lineage>
</organism>
<evidence type="ECO:0000313" key="2">
    <source>
        <dbReference type="Proteomes" id="UP001218218"/>
    </source>
</evidence>
<dbReference type="AlphaFoldDB" id="A0AAD7EY71"/>
<proteinExistence type="predicted"/>
<gene>
    <name evidence="1" type="ORF">DFH08DRAFT_804113</name>
</gene>
<sequence>MKNALDPPHQQGTNMFFLSTAGQRQGGVRPDPGCYEARQYPATIKAQFSKMATTMYGPLGPALDTIWQKDVQQLGKATCHKCSSLHSYRTMGIVNLVKTHLDKEGCMTAQAKKDKQLHKNVEQPVTLTIQLCLRQRRGGWQRVPSLPYMEITWYELGGWFKESGEKTKTGVCSSICRKVPPWLEFLNEEVVYLQVGEAVVVAQVLRHICERYVHLEGTISWASRVCWETYQDGNIGNGAPSNLSTHVEDFADRFGLVLGRIRASEHGLVALQNISAHMCKKKI</sequence>
<name>A0AAD7EY71_9AGAR</name>